<dbReference type="AlphaFoldDB" id="A0A851FTZ8"/>
<dbReference type="OrthoDB" id="9215530at2759"/>
<reference evidence="3" key="1">
    <citation type="submission" date="2019-10" db="EMBL/GenBank/DDBJ databases">
        <title>Bird 10,000 Genomes (B10K) Project - Family phase.</title>
        <authorList>
            <person name="Zhang G."/>
        </authorList>
    </citation>
    <scope>NUCLEOTIDE SEQUENCE</scope>
    <source>
        <strain evidence="3">B10K-DU-002-53</strain>
        <tissue evidence="3">Muscle</tissue>
    </source>
</reference>
<dbReference type="PANTHER" id="PTHR47049">
    <property type="entry name" value="PIEZO-TYPE MECHANOSENSITIVE ION CHANNEL HOMOLOG"/>
    <property type="match status" value="1"/>
</dbReference>
<dbReference type="PANTHER" id="PTHR47049:SF5">
    <property type="entry name" value="PIEZO-TYPE MECHANOSENSITIVE ION CHANNEL COMPONENT"/>
    <property type="match status" value="1"/>
</dbReference>
<dbReference type="Proteomes" id="UP000633448">
    <property type="component" value="Unassembled WGS sequence"/>
</dbReference>
<evidence type="ECO:0000313" key="4">
    <source>
        <dbReference type="Proteomes" id="UP000633448"/>
    </source>
</evidence>
<comment type="caution">
    <text evidence="3">The sequence shown here is derived from an EMBL/GenBank/DDBJ whole genome shotgun (WGS) entry which is preliminary data.</text>
</comment>
<protein>
    <submittedName>
        <fullName evidence="3">PIEZ1 protein</fullName>
    </submittedName>
</protein>
<organism evidence="3 4">
    <name type="scientific">Pitta sordida</name>
    <name type="common">Hooded pitta</name>
    <dbReference type="NCBI Taxonomy" id="9163"/>
    <lineage>
        <taxon>Eukaryota</taxon>
        <taxon>Metazoa</taxon>
        <taxon>Chordata</taxon>
        <taxon>Craniata</taxon>
        <taxon>Vertebrata</taxon>
        <taxon>Euteleostomi</taxon>
        <taxon>Archelosauria</taxon>
        <taxon>Archosauria</taxon>
        <taxon>Dinosauria</taxon>
        <taxon>Saurischia</taxon>
        <taxon>Theropoda</taxon>
        <taxon>Coelurosauria</taxon>
        <taxon>Aves</taxon>
        <taxon>Neognathae</taxon>
        <taxon>Neoaves</taxon>
        <taxon>Telluraves</taxon>
        <taxon>Australaves</taxon>
        <taxon>Passeriformes</taxon>
        <taxon>Pittidae</taxon>
        <taxon>Pitta</taxon>
    </lineage>
</organism>
<dbReference type="GO" id="GO:0008381">
    <property type="term" value="F:mechanosensitive monoatomic ion channel activity"/>
    <property type="evidence" value="ECO:0007669"/>
    <property type="project" value="InterPro"/>
</dbReference>
<feature type="signal peptide" evidence="2">
    <location>
        <begin position="1"/>
        <end position="36"/>
    </location>
</feature>
<dbReference type="EMBL" id="WEKX01028976">
    <property type="protein sequence ID" value="NWI97781.1"/>
    <property type="molecule type" value="Genomic_DNA"/>
</dbReference>
<evidence type="ECO:0000256" key="2">
    <source>
        <dbReference type="SAM" id="SignalP"/>
    </source>
</evidence>
<feature type="compositionally biased region" description="Low complexity" evidence="1">
    <location>
        <begin position="90"/>
        <end position="102"/>
    </location>
</feature>
<feature type="chain" id="PRO_5033061104" evidence="2">
    <location>
        <begin position="37"/>
        <end position="192"/>
    </location>
</feature>
<dbReference type="InterPro" id="IPR027272">
    <property type="entry name" value="Piezo"/>
</dbReference>
<sequence>PPPALLSALAERSNVFQRALHMLQFLWLLCQAVVDGLTQWMEDRTKEHADMFNVLYLERYVLAHRLARGEEIDRAFPDELYSMPPEQPAEEPQQRPQQEPQEMPSLPTVLVTDPQNSTAAARVDSSPPSGQLAVPEAAGLEPSELSQEQLVPEEAQEDVEDFQQYLAVPRNRRRTASELILSRYRDVGTVGM</sequence>
<evidence type="ECO:0000313" key="3">
    <source>
        <dbReference type="EMBL" id="NWI97781.1"/>
    </source>
</evidence>
<accession>A0A851FTZ8</accession>
<proteinExistence type="predicted"/>
<feature type="non-terminal residue" evidence="3">
    <location>
        <position position="192"/>
    </location>
</feature>
<keyword evidence="2" id="KW-0732">Signal</keyword>
<keyword evidence="4" id="KW-1185">Reference proteome</keyword>
<dbReference type="GO" id="GO:0016020">
    <property type="term" value="C:membrane"/>
    <property type="evidence" value="ECO:0007669"/>
    <property type="project" value="InterPro"/>
</dbReference>
<name>A0A851FTZ8_PITSO</name>
<gene>
    <name evidence="3" type="primary">Piezo1_1</name>
    <name evidence="3" type="ORF">PITSOR_R15261</name>
</gene>
<evidence type="ECO:0000256" key="1">
    <source>
        <dbReference type="SAM" id="MobiDB-lite"/>
    </source>
</evidence>
<feature type="non-terminal residue" evidence="3">
    <location>
        <position position="1"/>
    </location>
</feature>
<feature type="region of interest" description="Disordered" evidence="1">
    <location>
        <begin position="80"/>
        <end position="158"/>
    </location>
</feature>